<keyword evidence="3" id="KW-0349">Heme</keyword>
<evidence type="ECO:0000256" key="1">
    <source>
        <dbReference type="ARBA" id="ARBA00006663"/>
    </source>
</evidence>
<dbReference type="GO" id="GO:0046872">
    <property type="term" value="F:metal ion binding"/>
    <property type="evidence" value="ECO:0007669"/>
    <property type="project" value="UniProtKB-KW"/>
</dbReference>
<comment type="similarity">
    <text evidence="1">Belongs to the FAM161 family.</text>
</comment>
<evidence type="ECO:0000256" key="3">
    <source>
        <dbReference type="ARBA" id="ARBA00022617"/>
    </source>
</evidence>
<protein>
    <submittedName>
        <fullName evidence="9">Neuroglobin</fullName>
    </submittedName>
</protein>
<dbReference type="PANTHER" id="PTHR21501:SF4">
    <property type="entry name" value="PROTEIN FAM161B"/>
    <property type="match status" value="1"/>
</dbReference>
<keyword evidence="6" id="KW-0175">Coiled coil</keyword>
<dbReference type="GO" id="GO:0019825">
    <property type="term" value="F:oxygen binding"/>
    <property type="evidence" value="ECO:0007669"/>
    <property type="project" value="InterPro"/>
</dbReference>
<keyword evidence="5" id="KW-0408">Iron</keyword>
<dbReference type="PROSITE" id="PS01033">
    <property type="entry name" value="GLOBIN"/>
    <property type="match status" value="1"/>
</dbReference>
<dbReference type="GO" id="GO:0005856">
    <property type="term" value="C:cytoskeleton"/>
    <property type="evidence" value="ECO:0007669"/>
    <property type="project" value="UniProtKB-ARBA"/>
</dbReference>
<evidence type="ECO:0000256" key="2">
    <source>
        <dbReference type="ARBA" id="ARBA00008705"/>
    </source>
</evidence>
<dbReference type="Gene3D" id="1.10.490.10">
    <property type="entry name" value="Globins"/>
    <property type="match status" value="1"/>
</dbReference>
<keyword evidence="10" id="KW-1185">Reference proteome</keyword>
<accession>A0A5C6NXD5</accession>
<dbReference type="EMBL" id="RHFK02000008">
    <property type="protein sequence ID" value="TWW72142.1"/>
    <property type="molecule type" value="Genomic_DNA"/>
</dbReference>
<comment type="caution">
    <text evidence="9">The sequence shown here is derived from an EMBL/GenBank/DDBJ whole genome shotgun (WGS) entry which is preliminary data.</text>
</comment>
<dbReference type="GO" id="GO:0005929">
    <property type="term" value="C:cilium"/>
    <property type="evidence" value="ECO:0007669"/>
    <property type="project" value="TreeGrafter"/>
</dbReference>
<feature type="region of interest" description="Disordered" evidence="7">
    <location>
        <begin position="253"/>
        <end position="290"/>
    </location>
</feature>
<name>A0A5C6NXD5_9TELE</name>
<dbReference type="GO" id="GO:0044782">
    <property type="term" value="P:cilium organization"/>
    <property type="evidence" value="ECO:0007669"/>
    <property type="project" value="TreeGrafter"/>
</dbReference>
<dbReference type="AlphaFoldDB" id="A0A5C6NXD5"/>
<dbReference type="SUPFAM" id="SSF46458">
    <property type="entry name" value="Globin-like"/>
    <property type="match status" value="1"/>
</dbReference>
<dbReference type="InterPro" id="IPR012292">
    <property type="entry name" value="Globin/Proto"/>
</dbReference>
<feature type="domain" description="Globin" evidence="8">
    <location>
        <begin position="333"/>
        <end position="481"/>
    </location>
</feature>
<proteinExistence type="inferred from homology"/>
<dbReference type="InterPro" id="IPR051655">
    <property type="entry name" value="FAM161"/>
</dbReference>
<reference evidence="9 10" key="1">
    <citation type="submission" date="2019-04" db="EMBL/GenBank/DDBJ databases">
        <title>Chromosome genome assembly for Takifugu flavidus.</title>
        <authorList>
            <person name="Xiao S."/>
        </authorList>
    </citation>
    <scope>NUCLEOTIDE SEQUENCE [LARGE SCALE GENOMIC DNA]</scope>
    <source>
        <strain evidence="9">HTHZ2018</strain>
        <tissue evidence="9">Muscle</tissue>
    </source>
</reference>
<evidence type="ECO:0000313" key="10">
    <source>
        <dbReference type="Proteomes" id="UP000324091"/>
    </source>
</evidence>
<dbReference type="PANTHER" id="PTHR21501">
    <property type="entry name" value="PROTEIN FAM-161"/>
    <property type="match status" value="1"/>
</dbReference>
<dbReference type="Pfam" id="PF00042">
    <property type="entry name" value="Globin"/>
    <property type="match status" value="1"/>
</dbReference>
<comment type="similarity">
    <text evidence="2">Belongs to the globin family.</text>
</comment>
<dbReference type="Pfam" id="PF10595">
    <property type="entry name" value="FAM161A_B"/>
    <property type="match status" value="1"/>
</dbReference>
<evidence type="ECO:0000256" key="4">
    <source>
        <dbReference type="ARBA" id="ARBA00022723"/>
    </source>
</evidence>
<dbReference type="InterPro" id="IPR019579">
    <property type="entry name" value="FAM161A/B"/>
</dbReference>
<dbReference type="GO" id="GO:0020037">
    <property type="term" value="F:heme binding"/>
    <property type="evidence" value="ECO:0007669"/>
    <property type="project" value="InterPro"/>
</dbReference>
<evidence type="ECO:0000256" key="7">
    <source>
        <dbReference type="SAM" id="MobiDB-lite"/>
    </source>
</evidence>
<evidence type="ECO:0000259" key="8">
    <source>
        <dbReference type="PROSITE" id="PS01033"/>
    </source>
</evidence>
<gene>
    <name evidence="9" type="ORF">D4764_16G0006390</name>
</gene>
<evidence type="ECO:0000256" key="6">
    <source>
        <dbReference type="ARBA" id="ARBA00023054"/>
    </source>
</evidence>
<dbReference type="Proteomes" id="UP000324091">
    <property type="component" value="Chromosome 16"/>
</dbReference>
<feature type="compositionally biased region" description="Polar residues" evidence="7">
    <location>
        <begin position="279"/>
        <end position="288"/>
    </location>
</feature>
<sequence length="489" mass="56382">MSASEILLEDGLSFQATLQQDLVETLKQELLETEKSVLKHNEELDKRIQQNALLWPQQGLMKEREDEVECQKQFWAHPVPSHVHQPRYHKMMAQREKERKHDIEQRKQFLLSIQKPFKFQEREKDKTTLPIFTTDAVKKRNMAIRQSMEMRDKKNRESADWLRTFNRRSQALKWSSALHAKLPDQKDVHKEKLQQHRLTDQQKMREYARELRDMRDRVRERPYLFEQVKQKNARAQAEQVFRNKLKKNGITERFIQQHGGGNEESSSSRSYDNTHESDSGSSSDTDNIPSAGERAYQEASLGNTFPVAHSQAISVNVLLSVMSVLQAGEKMEKLSSKDKELIRGSWDSLGKNKVPHGVIMFSRLFELDPELLSLFHYTTNCGSTQDCLSSPEFLEHVTKVMLVIDAAVSHLDDLHSLEDFLLNLGRKHQAVGVNPQSFATVGESLLYMLQCSLGQAYTASLRQAWLNMYSVVVAAMSRGWAKNGEDKAD</sequence>
<evidence type="ECO:0000256" key="5">
    <source>
        <dbReference type="ARBA" id="ARBA00023004"/>
    </source>
</evidence>
<organism evidence="9 10">
    <name type="scientific">Takifugu flavidus</name>
    <name type="common">sansaifugu</name>
    <dbReference type="NCBI Taxonomy" id="433684"/>
    <lineage>
        <taxon>Eukaryota</taxon>
        <taxon>Metazoa</taxon>
        <taxon>Chordata</taxon>
        <taxon>Craniata</taxon>
        <taxon>Vertebrata</taxon>
        <taxon>Euteleostomi</taxon>
        <taxon>Actinopterygii</taxon>
        <taxon>Neopterygii</taxon>
        <taxon>Teleostei</taxon>
        <taxon>Neoteleostei</taxon>
        <taxon>Acanthomorphata</taxon>
        <taxon>Eupercaria</taxon>
        <taxon>Tetraodontiformes</taxon>
        <taxon>Tetradontoidea</taxon>
        <taxon>Tetraodontidae</taxon>
        <taxon>Takifugu</taxon>
    </lineage>
</organism>
<dbReference type="InterPro" id="IPR000971">
    <property type="entry name" value="Globin"/>
</dbReference>
<evidence type="ECO:0000313" key="9">
    <source>
        <dbReference type="EMBL" id="TWW72142.1"/>
    </source>
</evidence>
<keyword evidence="4" id="KW-0479">Metal-binding</keyword>
<dbReference type="InterPro" id="IPR009050">
    <property type="entry name" value="Globin-like_sf"/>
</dbReference>